<dbReference type="InterPro" id="IPR000700">
    <property type="entry name" value="PAS-assoc_C"/>
</dbReference>
<dbReference type="Pfam" id="PF00512">
    <property type="entry name" value="HisKA"/>
    <property type="match status" value="1"/>
</dbReference>
<evidence type="ECO:0000259" key="7">
    <source>
        <dbReference type="PROSITE" id="PS50110"/>
    </source>
</evidence>
<sequence length="612" mass="65769">MAEFLEPALFGQRPPAVRGRSEGRECLARFALAPHCPALRTVGTGGVAYGEPGGGVSEDDQAGVPEPGASHSTEAPSLAHLKSATIREPGLDDRGSVFFAAIEMTRMPMILTDPRQPDNPIVFANRAFQDLTGYTQAELIGRNCRFLQGPETSRETVRELREAVEERRAVATEILNYKRDGSPFWNGIFIGPVFDEAGAIVYFFASQLDVTRRRVSEQAFRQAQKMEAIGQLTAGLAHDFNNLLQVVSGNLELARNSVTSERAQRQLANAAGAAERGAKLTKQLLSFARKARLEPRSLNLNALVLAFAEVAESTLGSTVSVRLDLTPRLPAVTLDRTNLEMALLNVLINARDAMPAGGTVTISTGTVHLDGDGKARGLPPGDYVALRVRDEGEGMAPHVAERATEPFFSTKGPGKGTGLGLAMAHGFVQQSRGRLEIESRPKGGGIEGGTTITMLFPAGLGAAAEEEPAQQRAVLRRGDETVLVVEDSDDVRALAREYLESLGYQVLSAHNGEEALGILEREERIDLLFSDIVMPGSLNGLILADRAQAMRPDLPVLLTTGYNEDLVAEGPATPTMDVLGKPYRKSELADRIRAALDRGARPMPAPGEPHHG</sequence>
<evidence type="ECO:0000256" key="4">
    <source>
        <dbReference type="PROSITE-ProRule" id="PRU00169"/>
    </source>
</evidence>
<comment type="caution">
    <text evidence="10">The sequence shown here is derived from an EMBL/GenBank/DDBJ whole genome shotgun (WGS) entry which is preliminary data.</text>
</comment>
<dbReference type="GO" id="GO:0000155">
    <property type="term" value="F:phosphorelay sensor kinase activity"/>
    <property type="evidence" value="ECO:0007669"/>
    <property type="project" value="InterPro"/>
</dbReference>
<dbReference type="InterPro" id="IPR036890">
    <property type="entry name" value="HATPase_C_sf"/>
</dbReference>
<dbReference type="InterPro" id="IPR003594">
    <property type="entry name" value="HATPase_dom"/>
</dbReference>
<dbReference type="PROSITE" id="PS50113">
    <property type="entry name" value="PAC"/>
    <property type="match status" value="1"/>
</dbReference>
<dbReference type="Gene3D" id="3.30.565.10">
    <property type="entry name" value="Histidine kinase-like ATPase, C-terminal domain"/>
    <property type="match status" value="1"/>
</dbReference>
<dbReference type="InterPro" id="IPR035965">
    <property type="entry name" value="PAS-like_dom_sf"/>
</dbReference>
<evidence type="ECO:0000256" key="2">
    <source>
        <dbReference type="ARBA" id="ARBA00012438"/>
    </source>
</evidence>
<dbReference type="SUPFAM" id="SSF47384">
    <property type="entry name" value="Homodimeric domain of signal transducing histidine kinase"/>
    <property type="match status" value="1"/>
</dbReference>
<dbReference type="SMART" id="SM00448">
    <property type="entry name" value="REC"/>
    <property type="match status" value="1"/>
</dbReference>
<dbReference type="Gene3D" id="3.30.450.20">
    <property type="entry name" value="PAS domain"/>
    <property type="match status" value="1"/>
</dbReference>
<dbReference type="SUPFAM" id="SSF52172">
    <property type="entry name" value="CheY-like"/>
    <property type="match status" value="1"/>
</dbReference>
<dbReference type="AlphaFoldDB" id="A0AA37HE78"/>
<evidence type="ECO:0000259" key="6">
    <source>
        <dbReference type="PROSITE" id="PS50109"/>
    </source>
</evidence>
<dbReference type="Pfam" id="PF13426">
    <property type="entry name" value="PAS_9"/>
    <property type="match status" value="1"/>
</dbReference>
<organism evidence="10 11">
    <name type="scientific">Methylobacterium frigidaeris</name>
    <dbReference type="NCBI Taxonomy" id="2038277"/>
    <lineage>
        <taxon>Bacteria</taxon>
        <taxon>Pseudomonadati</taxon>
        <taxon>Pseudomonadota</taxon>
        <taxon>Alphaproteobacteria</taxon>
        <taxon>Hyphomicrobiales</taxon>
        <taxon>Methylobacteriaceae</taxon>
        <taxon>Methylobacterium</taxon>
    </lineage>
</organism>
<evidence type="ECO:0000259" key="9">
    <source>
        <dbReference type="PROSITE" id="PS50113"/>
    </source>
</evidence>
<name>A0AA37HE78_9HYPH</name>
<reference evidence="10" key="1">
    <citation type="journal article" date="2016" name="Front. Microbiol.">
        <title>Genome Sequence of the Piezophilic, Mesophilic Sulfate-Reducing Bacterium Desulfovibrio indicus J2T.</title>
        <authorList>
            <person name="Cao J."/>
            <person name="Maignien L."/>
            <person name="Shao Z."/>
            <person name="Alain K."/>
            <person name="Jebbar M."/>
        </authorList>
    </citation>
    <scope>NUCLEOTIDE SEQUENCE</scope>
    <source>
        <strain evidence="10">JCM 32048</strain>
    </source>
</reference>
<protein>
    <recommendedName>
        <fullName evidence="2">histidine kinase</fullName>
        <ecNumber evidence="2">2.7.13.3</ecNumber>
    </recommendedName>
</protein>
<evidence type="ECO:0000256" key="5">
    <source>
        <dbReference type="SAM" id="MobiDB-lite"/>
    </source>
</evidence>
<evidence type="ECO:0000256" key="3">
    <source>
        <dbReference type="ARBA" id="ARBA00022553"/>
    </source>
</evidence>
<reference evidence="10" key="2">
    <citation type="submission" date="2021-08" db="EMBL/GenBank/DDBJ databases">
        <authorList>
            <person name="Tani A."/>
            <person name="Ola A."/>
            <person name="Ogura Y."/>
            <person name="Katsura K."/>
            <person name="Hayashi T."/>
        </authorList>
    </citation>
    <scope>NUCLEOTIDE SEQUENCE</scope>
    <source>
        <strain evidence="10">JCM 32048</strain>
    </source>
</reference>
<dbReference type="Proteomes" id="UP001055286">
    <property type="component" value="Unassembled WGS sequence"/>
</dbReference>
<dbReference type="InterPro" id="IPR011006">
    <property type="entry name" value="CheY-like_superfamily"/>
</dbReference>
<feature type="domain" description="Histidine kinase" evidence="6">
    <location>
        <begin position="235"/>
        <end position="460"/>
    </location>
</feature>
<keyword evidence="11" id="KW-1185">Reference proteome</keyword>
<dbReference type="PRINTS" id="PR00344">
    <property type="entry name" value="BCTRLSENSOR"/>
</dbReference>
<dbReference type="InterPro" id="IPR003661">
    <property type="entry name" value="HisK_dim/P_dom"/>
</dbReference>
<dbReference type="CDD" id="cd00130">
    <property type="entry name" value="PAS"/>
    <property type="match status" value="1"/>
</dbReference>
<dbReference type="Gene3D" id="1.10.287.130">
    <property type="match status" value="1"/>
</dbReference>
<evidence type="ECO:0000313" key="10">
    <source>
        <dbReference type="EMBL" id="GJD64123.1"/>
    </source>
</evidence>
<dbReference type="PROSITE" id="PS50112">
    <property type="entry name" value="PAS"/>
    <property type="match status" value="1"/>
</dbReference>
<dbReference type="EMBL" id="BPQJ01000022">
    <property type="protein sequence ID" value="GJD64123.1"/>
    <property type="molecule type" value="Genomic_DNA"/>
</dbReference>
<dbReference type="InterPro" id="IPR005467">
    <property type="entry name" value="His_kinase_dom"/>
</dbReference>
<dbReference type="PANTHER" id="PTHR43065:SF42">
    <property type="entry name" value="TWO-COMPONENT SENSOR PPRA"/>
    <property type="match status" value="1"/>
</dbReference>
<dbReference type="CDD" id="cd00082">
    <property type="entry name" value="HisKA"/>
    <property type="match status" value="1"/>
</dbReference>
<dbReference type="Pfam" id="PF02518">
    <property type="entry name" value="HATPase_c"/>
    <property type="match status" value="1"/>
</dbReference>
<keyword evidence="3 4" id="KW-0597">Phosphoprotein</keyword>
<dbReference type="NCBIfam" id="NF010076">
    <property type="entry name" value="PRK13557.1"/>
    <property type="match status" value="1"/>
</dbReference>
<dbReference type="SUPFAM" id="SSF55785">
    <property type="entry name" value="PYP-like sensor domain (PAS domain)"/>
    <property type="match status" value="1"/>
</dbReference>
<evidence type="ECO:0000256" key="1">
    <source>
        <dbReference type="ARBA" id="ARBA00000085"/>
    </source>
</evidence>
<dbReference type="EC" id="2.7.13.3" evidence="2"/>
<dbReference type="PANTHER" id="PTHR43065">
    <property type="entry name" value="SENSOR HISTIDINE KINASE"/>
    <property type="match status" value="1"/>
</dbReference>
<dbReference type="Pfam" id="PF00072">
    <property type="entry name" value="Response_reg"/>
    <property type="match status" value="1"/>
</dbReference>
<dbReference type="InterPro" id="IPR000014">
    <property type="entry name" value="PAS"/>
</dbReference>
<dbReference type="SUPFAM" id="SSF55874">
    <property type="entry name" value="ATPase domain of HSP90 chaperone/DNA topoisomerase II/histidine kinase"/>
    <property type="match status" value="1"/>
</dbReference>
<dbReference type="PROSITE" id="PS50110">
    <property type="entry name" value="RESPONSE_REGULATORY"/>
    <property type="match status" value="1"/>
</dbReference>
<dbReference type="SMART" id="SM00387">
    <property type="entry name" value="HATPase_c"/>
    <property type="match status" value="1"/>
</dbReference>
<feature type="domain" description="Response regulatory" evidence="7">
    <location>
        <begin position="481"/>
        <end position="596"/>
    </location>
</feature>
<feature type="domain" description="PAS" evidence="8">
    <location>
        <begin position="94"/>
        <end position="167"/>
    </location>
</feature>
<dbReference type="SMART" id="SM00086">
    <property type="entry name" value="PAC"/>
    <property type="match status" value="1"/>
</dbReference>
<comment type="catalytic activity">
    <reaction evidence="1">
        <text>ATP + protein L-histidine = ADP + protein N-phospho-L-histidine.</text>
        <dbReference type="EC" id="2.7.13.3"/>
    </reaction>
</comment>
<evidence type="ECO:0000313" key="11">
    <source>
        <dbReference type="Proteomes" id="UP001055286"/>
    </source>
</evidence>
<dbReference type="Gene3D" id="3.40.50.2300">
    <property type="match status" value="1"/>
</dbReference>
<accession>A0AA37HE78</accession>
<dbReference type="InterPro" id="IPR036097">
    <property type="entry name" value="HisK_dim/P_sf"/>
</dbReference>
<dbReference type="InterPro" id="IPR001610">
    <property type="entry name" value="PAC"/>
</dbReference>
<dbReference type="SMART" id="SM00388">
    <property type="entry name" value="HisKA"/>
    <property type="match status" value="1"/>
</dbReference>
<proteinExistence type="predicted"/>
<dbReference type="InterPro" id="IPR004358">
    <property type="entry name" value="Sig_transdc_His_kin-like_C"/>
</dbReference>
<dbReference type="PROSITE" id="PS50109">
    <property type="entry name" value="HIS_KIN"/>
    <property type="match status" value="1"/>
</dbReference>
<dbReference type="InterPro" id="IPR001789">
    <property type="entry name" value="Sig_transdc_resp-reg_receiver"/>
</dbReference>
<dbReference type="NCBIfam" id="TIGR00229">
    <property type="entry name" value="sensory_box"/>
    <property type="match status" value="1"/>
</dbReference>
<feature type="domain" description="PAC" evidence="9">
    <location>
        <begin position="168"/>
        <end position="222"/>
    </location>
</feature>
<evidence type="ECO:0000259" key="8">
    <source>
        <dbReference type="PROSITE" id="PS50112"/>
    </source>
</evidence>
<dbReference type="SMART" id="SM00091">
    <property type="entry name" value="PAS"/>
    <property type="match status" value="1"/>
</dbReference>
<gene>
    <name evidence="10" type="ORF">MPEAHAMD_4299</name>
</gene>
<feature type="modified residue" description="4-aspartylphosphate" evidence="4">
    <location>
        <position position="531"/>
    </location>
</feature>
<feature type="region of interest" description="Disordered" evidence="5">
    <location>
        <begin position="50"/>
        <end position="76"/>
    </location>
</feature>